<dbReference type="InterPro" id="IPR017853">
    <property type="entry name" value="GH"/>
</dbReference>
<dbReference type="Proteomes" id="UP001597055">
    <property type="component" value="Unassembled WGS sequence"/>
</dbReference>
<gene>
    <name evidence="4" type="ORF">ACFQ0P_07830</name>
</gene>
<dbReference type="SUPFAM" id="SSF52279">
    <property type="entry name" value="Beta-D-glucan exohydrolase, C-terminal domain"/>
    <property type="match status" value="1"/>
</dbReference>
<dbReference type="InterPro" id="IPR050288">
    <property type="entry name" value="Cellulose_deg_GH3"/>
</dbReference>
<dbReference type="InterPro" id="IPR002772">
    <property type="entry name" value="Glyco_hydro_3_C"/>
</dbReference>
<dbReference type="Gene3D" id="2.60.120.260">
    <property type="entry name" value="Galactose-binding domain-like"/>
    <property type="match status" value="1"/>
</dbReference>
<feature type="domain" description="Fibronectin type III-like" evidence="3">
    <location>
        <begin position="734"/>
        <end position="804"/>
    </location>
</feature>
<dbReference type="InterPro" id="IPR026891">
    <property type="entry name" value="Fn3-like"/>
</dbReference>
<protein>
    <submittedName>
        <fullName evidence="4">Glycoside hydrolase family 3 protein</fullName>
    </submittedName>
</protein>
<evidence type="ECO:0000313" key="4">
    <source>
        <dbReference type="EMBL" id="MFD0790302.1"/>
    </source>
</evidence>
<dbReference type="Gene3D" id="3.40.50.1700">
    <property type="entry name" value="Glycoside hydrolase family 3 C-terminal domain"/>
    <property type="match status" value="1"/>
</dbReference>
<dbReference type="InterPro" id="IPR013783">
    <property type="entry name" value="Ig-like_fold"/>
</dbReference>
<comment type="caution">
    <text evidence="4">The sequence shown here is derived from an EMBL/GenBank/DDBJ whole genome shotgun (WGS) entry which is preliminary data.</text>
</comment>
<organism evidence="4 5">
    <name type="scientific">Microbacterium insulae</name>
    <dbReference type="NCBI Taxonomy" id="483014"/>
    <lineage>
        <taxon>Bacteria</taxon>
        <taxon>Bacillati</taxon>
        <taxon>Actinomycetota</taxon>
        <taxon>Actinomycetes</taxon>
        <taxon>Micrococcales</taxon>
        <taxon>Microbacteriaceae</taxon>
        <taxon>Microbacterium</taxon>
    </lineage>
</organism>
<dbReference type="InterPro" id="IPR001764">
    <property type="entry name" value="Glyco_hydro_3_N"/>
</dbReference>
<keyword evidence="2 4" id="KW-0378">Hydrolase</keyword>
<accession>A0ABW3AHA4</accession>
<keyword evidence="5" id="KW-1185">Reference proteome</keyword>
<dbReference type="Pfam" id="PF14310">
    <property type="entry name" value="Fn3-like"/>
    <property type="match status" value="1"/>
</dbReference>
<comment type="similarity">
    <text evidence="1">Belongs to the glycosyl hydrolase 3 family.</text>
</comment>
<dbReference type="GO" id="GO:0016787">
    <property type="term" value="F:hydrolase activity"/>
    <property type="evidence" value="ECO:0007669"/>
    <property type="project" value="UniProtKB-KW"/>
</dbReference>
<dbReference type="InterPro" id="IPR036881">
    <property type="entry name" value="Glyco_hydro_3_C_sf"/>
</dbReference>
<name>A0ABW3AHA4_9MICO</name>
<dbReference type="SMART" id="SM01217">
    <property type="entry name" value="Fn3_like"/>
    <property type="match status" value="1"/>
</dbReference>
<dbReference type="PANTHER" id="PTHR42715:SF10">
    <property type="entry name" value="BETA-GLUCOSIDASE"/>
    <property type="match status" value="1"/>
</dbReference>
<evidence type="ECO:0000259" key="3">
    <source>
        <dbReference type="SMART" id="SM01217"/>
    </source>
</evidence>
<dbReference type="PRINTS" id="PR00133">
    <property type="entry name" value="GLHYDRLASE3"/>
</dbReference>
<dbReference type="Gene3D" id="3.20.20.300">
    <property type="entry name" value="Glycoside hydrolase, family 3, N-terminal domain"/>
    <property type="match status" value="1"/>
</dbReference>
<dbReference type="Pfam" id="PF01915">
    <property type="entry name" value="Glyco_hydro_3_C"/>
    <property type="match status" value="1"/>
</dbReference>
<dbReference type="PANTHER" id="PTHR42715">
    <property type="entry name" value="BETA-GLUCOSIDASE"/>
    <property type="match status" value="1"/>
</dbReference>
<dbReference type="EMBL" id="JBHTII010000001">
    <property type="protein sequence ID" value="MFD0790302.1"/>
    <property type="molecule type" value="Genomic_DNA"/>
</dbReference>
<dbReference type="Pfam" id="PF00933">
    <property type="entry name" value="Glyco_hydro_3"/>
    <property type="match status" value="1"/>
</dbReference>
<evidence type="ECO:0000256" key="2">
    <source>
        <dbReference type="ARBA" id="ARBA00022801"/>
    </source>
</evidence>
<dbReference type="InterPro" id="IPR036962">
    <property type="entry name" value="Glyco_hydro_3_N_sf"/>
</dbReference>
<sequence length="830" mass="87947">MTFPDNVDALAGLVAAMTLEEKVALVSGGSAWGTASVASIGLRDLVLSDGPSGVRGAVWDEREPSLSLPSGTALAASWDPAVARRYGEVVAAEARAHGVDMVLGPTINLHRSPLGGRHFEAFSEDPVLTADLAAAYVEGVQASGVAACPKHYVANDFETDRFTADVQVDERALRELYLFAFEKSVVEARAWAVMSAYNSVNGVTSTENALLDEPLKGEWGFDGVVVSDWTAVRSLESARRAQDLAMPGPSEAWGSQLVAAVRDGTVPLATLDEKVGRMLLLAARVGAWDTPGTRPPAPLDGPVFARAAASEGMVLLRNDGVLPLDAARLTRIAVIGESAAHPRIQGGGSATVLPARIESPLEGIRSALAGRVEVDYALGTRIRTGFLPFDPGAMTNPMTGLPGAVLTHLDADGAIIRAEERFAGYILDFGDDSTRDRRAAIGFATVLRPSDSGDLRIGFASPGHGRLFVDGVLVLDETLADDSDQVQAFFSPPAATITLPVERGVPLSLVYEFEPGAIVDGVPGSLSVTFGIEVETDAEEVAARLIEEAAVAASRSEVAIVVVGTNEQSECEGFDRDDLRLPGRQDELVEAVLRANPRTIVVVNAGAPVEMPWRDRAAAVLLAWFGGQEFGSALADVLFGLVEPGGRLPTTWPAALADAPITDVTPRDGVVRYDEGIHIGYRAWLRAGARPAYPFGFGLGYTQWSYGEADVAASSEGWSLRVTAENRGARDGKDVVQVYARRRSSAIDRPALWLVGFAPVRAGAGETRAVDIAVPRRALMHWDTAHAGWSLETGEYELLVGRSVDEIVATTVIHVAGSEAREESLSEAVR</sequence>
<reference evidence="5" key="1">
    <citation type="journal article" date="2019" name="Int. J. Syst. Evol. Microbiol.">
        <title>The Global Catalogue of Microorganisms (GCM) 10K type strain sequencing project: providing services to taxonomists for standard genome sequencing and annotation.</title>
        <authorList>
            <consortium name="The Broad Institute Genomics Platform"/>
            <consortium name="The Broad Institute Genome Sequencing Center for Infectious Disease"/>
            <person name="Wu L."/>
            <person name="Ma J."/>
        </authorList>
    </citation>
    <scope>NUCLEOTIDE SEQUENCE [LARGE SCALE GENOMIC DNA]</scope>
    <source>
        <strain evidence="5">CCUG 54523</strain>
    </source>
</reference>
<dbReference type="SUPFAM" id="SSF51445">
    <property type="entry name" value="(Trans)glycosidases"/>
    <property type="match status" value="1"/>
</dbReference>
<evidence type="ECO:0000256" key="1">
    <source>
        <dbReference type="ARBA" id="ARBA00005336"/>
    </source>
</evidence>
<proteinExistence type="inferred from homology"/>
<dbReference type="RefSeq" id="WP_204978067.1">
    <property type="nucleotide sequence ID" value="NZ_JBHTII010000001.1"/>
</dbReference>
<dbReference type="Gene3D" id="2.60.40.10">
    <property type="entry name" value="Immunoglobulins"/>
    <property type="match status" value="1"/>
</dbReference>
<evidence type="ECO:0000313" key="5">
    <source>
        <dbReference type="Proteomes" id="UP001597055"/>
    </source>
</evidence>